<dbReference type="EMBL" id="LSMT01000074">
    <property type="protein sequence ID" value="PFX28930.1"/>
    <property type="molecule type" value="Genomic_DNA"/>
</dbReference>
<dbReference type="SUPFAM" id="SSF47986">
    <property type="entry name" value="DEATH domain"/>
    <property type="match status" value="1"/>
</dbReference>
<name>A0A2B4SJ75_STYPI</name>
<protein>
    <submittedName>
        <fullName evidence="3">Myeloid differentiation primary response protein MyD88</fullName>
    </submittedName>
</protein>
<feature type="compositionally biased region" description="Pro residues" evidence="1">
    <location>
        <begin position="572"/>
        <end position="587"/>
    </location>
</feature>
<dbReference type="OrthoDB" id="10037120at2759"/>
<feature type="region of interest" description="Disordered" evidence="1">
    <location>
        <begin position="313"/>
        <end position="350"/>
    </location>
</feature>
<dbReference type="Pfam" id="PF00531">
    <property type="entry name" value="Death"/>
    <property type="match status" value="1"/>
</dbReference>
<dbReference type="Proteomes" id="UP000225706">
    <property type="component" value="Unassembled WGS sequence"/>
</dbReference>
<dbReference type="Pfam" id="PF02174">
    <property type="entry name" value="IRS"/>
    <property type="match status" value="1"/>
</dbReference>
<reference evidence="4" key="1">
    <citation type="journal article" date="2017" name="bioRxiv">
        <title>Comparative analysis of the genomes of Stylophora pistillata and Acropora digitifera provides evidence for extensive differences between species of corals.</title>
        <authorList>
            <person name="Voolstra C.R."/>
            <person name="Li Y."/>
            <person name="Liew Y.J."/>
            <person name="Baumgarten S."/>
            <person name="Zoccola D."/>
            <person name="Flot J.-F."/>
            <person name="Tambutte S."/>
            <person name="Allemand D."/>
            <person name="Aranda M."/>
        </authorList>
    </citation>
    <scope>NUCLEOTIDE SEQUENCE [LARGE SCALE GENOMIC DNA]</scope>
</reference>
<accession>A0A2B4SJ75</accession>
<feature type="compositionally biased region" description="Pro residues" evidence="1">
    <location>
        <begin position="601"/>
        <end position="617"/>
    </location>
</feature>
<sequence>MSTSNGSPVKEQVLYFSKSKQMTFAFSQHEQWEPKDVSVSELNGKCQLSVRPKEKRILKQRKMEIELSENNYCVVEMGIVGSQSNVIGLLCMKRGSKIQGHFFKSEDRQKLNNLKAILRRCCKVDSFEVNVAQNCSPSQSTKAQLHVFHDKICLSSNSGYDFKILCEYPLNSLSNWQQDQENVTLTVAHKGKEERLSLRTDKGSAICAKLSSFVQEGSQGKQQCDGNSNIIPSSKISKSCEIFDRLTSFTRPKAMSFSTRKPEPKSPLASEQSMDTEDFKQDCFESCFVSTGNFESFRDGVTLTAVEICDDADDQSRCSSPHDLNDDMTRQPPPPPPIPQRLAKQNSGKDAEVLITRRQTLPPSFRIVSKPPLAVRERQCNKNEPSLKGMRTVEIKELVQPICLDPSYRHSGNCSGSYIHRPNEETNNIYDSSGLYSLKGEEEDVFSMAGIKGGSEPFVEQPKIMQNRASPQPSIMATSFLDTHADGKTQGEGEEQSSDSTCHYVNLPEGSRPSCYLYMNFPNLKTAPKEAPVYINHVFMSRSMQGIYENVQQFCNEKFEKGGAPETGMSAPPLPPPALKPRQPPPRLPKRAIGGGQRVQPAPPRSPPHTGAPPPPRPPKKNGAASKMLERCTQQQDIQVTIAVFASKAVAGREWFLRIVVMQHDPEDSTFKMVMDRERASNYRLMQTHPFSISSDIVISLKHQCKQFKLTSENSQEVGYNIIKDLLHGFWFVIEFHLEHLGSDGEHFAGNVCVEPKDLPRGEKCPVNKRVNLGINEDFELKQRFNYKQHGNRYGQENQTSKHVISDYAKRKKMCKSLDIFSSQNWRDVAGQLGFSFEEIKGIEDRALRCVTFSPMEEVLTTWEQRDPESSLERLINVLREVQRLDVISDLGFPVDSETL</sequence>
<evidence type="ECO:0000259" key="2">
    <source>
        <dbReference type="PROSITE" id="PS50017"/>
    </source>
</evidence>
<dbReference type="InterPro" id="IPR000488">
    <property type="entry name" value="Death_dom"/>
</dbReference>
<dbReference type="GO" id="GO:0007165">
    <property type="term" value="P:signal transduction"/>
    <property type="evidence" value="ECO:0007669"/>
    <property type="project" value="InterPro"/>
</dbReference>
<comment type="caution">
    <text evidence="3">The sequence shown here is derived from an EMBL/GenBank/DDBJ whole genome shotgun (WGS) entry which is preliminary data.</text>
</comment>
<feature type="region of interest" description="Disordered" evidence="1">
    <location>
        <begin position="560"/>
        <end position="628"/>
    </location>
</feature>
<feature type="domain" description="Death" evidence="2">
    <location>
        <begin position="825"/>
        <end position="891"/>
    </location>
</feature>
<gene>
    <name evidence="3" type="primary">myd88</name>
    <name evidence="3" type="ORF">AWC38_SpisGene6350</name>
</gene>
<feature type="region of interest" description="Disordered" evidence="1">
    <location>
        <begin position="254"/>
        <end position="274"/>
    </location>
</feature>
<dbReference type="AlphaFoldDB" id="A0A2B4SJ75"/>
<dbReference type="Gene3D" id="1.10.533.10">
    <property type="entry name" value="Death Domain, Fas"/>
    <property type="match status" value="1"/>
</dbReference>
<organism evidence="3 4">
    <name type="scientific">Stylophora pistillata</name>
    <name type="common">Smooth cauliflower coral</name>
    <dbReference type="NCBI Taxonomy" id="50429"/>
    <lineage>
        <taxon>Eukaryota</taxon>
        <taxon>Metazoa</taxon>
        <taxon>Cnidaria</taxon>
        <taxon>Anthozoa</taxon>
        <taxon>Hexacorallia</taxon>
        <taxon>Scleractinia</taxon>
        <taxon>Astrocoeniina</taxon>
        <taxon>Pocilloporidae</taxon>
        <taxon>Stylophora</taxon>
    </lineage>
</organism>
<dbReference type="SMR" id="A0A2B4SJ75"/>
<dbReference type="InterPro" id="IPR011029">
    <property type="entry name" value="DEATH-like_dom_sf"/>
</dbReference>
<dbReference type="InterPro" id="IPR002404">
    <property type="entry name" value="IRS_PTB"/>
</dbReference>
<evidence type="ECO:0000313" key="4">
    <source>
        <dbReference type="Proteomes" id="UP000225706"/>
    </source>
</evidence>
<evidence type="ECO:0000313" key="3">
    <source>
        <dbReference type="EMBL" id="PFX28930.1"/>
    </source>
</evidence>
<keyword evidence="4" id="KW-1185">Reference proteome</keyword>
<dbReference type="STRING" id="50429.A0A2B4SJ75"/>
<proteinExistence type="predicted"/>
<evidence type="ECO:0000256" key="1">
    <source>
        <dbReference type="SAM" id="MobiDB-lite"/>
    </source>
</evidence>
<dbReference type="PROSITE" id="PS50017">
    <property type="entry name" value="DEATH_DOMAIN"/>
    <property type="match status" value="1"/>
</dbReference>